<dbReference type="EMBL" id="LNQE01001660">
    <property type="protein sequence ID" value="KUG14431.1"/>
    <property type="molecule type" value="Genomic_DNA"/>
</dbReference>
<gene>
    <name evidence="1" type="ORF">ASZ90_015921</name>
</gene>
<name>A0A0W8F0Q3_9ZZZZ</name>
<accession>A0A0W8F0Q3</accession>
<comment type="caution">
    <text evidence="1">The sequence shown here is derived from an EMBL/GenBank/DDBJ whole genome shotgun (WGS) entry which is preliminary data.</text>
</comment>
<organism evidence="1">
    <name type="scientific">hydrocarbon metagenome</name>
    <dbReference type="NCBI Taxonomy" id="938273"/>
    <lineage>
        <taxon>unclassified sequences</taxon>
        <taxon>metagenomes</taxon>
        <taxon>ecological metagenomes</taxon>
    </lineage>
</organism>
<protein>
    <submittedName>
        <fullName evidence="1">Uncharacterized protein</fullName>
    </submittedName>
</protein>
<dbReference type="AlphaFoldDB" id="A0A0W8F0Q3"/>
<reference evidence="1" key="1">
    <citation type="journal article" date="2015" name="Proc. Natl. Acad. Sci. U.S.A.">
        <title>Networks of energetic and metabolic interactions define dynamics in microbial communities.</title>
        <authorList>
            <person name="Embree M."/>
            <person name="Liu J.K."/>
            <person name="Al-Bassam M.M."/>
            <person name="Zengler K."/>
        </authorList>
    </citation>
    <scope>NUCLEOTIDE SEQUENCE</scope>
</reference>
<sequence length="120" mass="13055">MARTLSFRDRAILEKLAPELCDPLCPGSGNQFASILPPVSNHAAHDDADFLHRIEQLSPADLTYLTGLIIEGSESINCMRAEHVVLFAEQVAEHISMECAEKIIAIYASDEACGQEASTL</sequence>
<evidence type="ECO:0000313" key="1">
    <source>
        <dbReference type="EMBL" id="KUG14431.1"/>
    </source>
</evidence>
<proteinExistence type="predicted"/>